<evidence type="ECO:0000256" key="1">
    <source>
        <dbReference type="ARBA" id="ARBA00007238"/>
    </source>
</evidence>
<dbReference type="InterPro" id="IPR001106">
    <property type="entry name" value="Aromatic_Lyase"/>
</dbReference>
<dbReference type="PANTHER" id="PTHR10362">
    <property type="entry name" value="HISTIDINE AMMONIA-LYASE"/>
    <property type="match status" value="1"/>
</dbReference>
<organism evidence="2 3">
    <name type="scientific">Canna indica</name>
    <name type="common">Indian-shot</name>
    <dbReference type="NCBI Taxonomy" id="4628"/>
    <lineage>
        <taxon>Eukaryota</taxon>
        <taxon>Viridiplantae</taxon>
        <taxon>Streptophyta</taxon>
        <taxon>Embryophyta</taxon>
        <taxon>Tracheophyta</taxon>
        <taxon>Spermatophyta</taxon>
        <taxon>Magnoliopsida</taxon>
        <taxon>Liliopsida</taxon>
        <taxon>Zingiberales</taxon>
        <taxon>Cannaceae</taxon>
        <taxon>Canna</taxon>
    </lineage>
</organism>
<dbReference type="Proteomes" id="UP001327560">
    <property type="component" value="Chromosome 1"/>
</dbReference>
<comment type="similarity">
    <text evidence="1">Belongs to the PAL/histidase family.</text>
</comment>
<protein>
    <recommendedName>
        <fullName evidence="4">Phenylalanine ammonia-lyase</fullName>
    </recommendedName>
</protein>
<name>A0AAQ3Q2B9_9LILI</name>
<dbReference type="InterPro" id="IPR024083">
    <property type="entry name" value="Fumarase/histidase_N"/>
</dbReference>
<sequence length="101" mass="10853">MEMENGVHAKGNVVANGHAANGLCIKSDPLNWGAAAEELKGSHLEEVKKMVEEFWRPLVRLEGAPIKISQVAVVTMGVAAEKDTVEVELSESTREGVRANS</sequence>
<gene>
    <name evidence="2" type="ORF">Cni_G03995</name>
</gene>
<reference evidence="2 3" key="1">
    <citation type="submission" date="2023-10" db="EMBL/GenBank/DDBJ databases">
        <title>Chromosome-scale genome assembly provides insights into flower coloration mechanisms of Canna indica.</title>
        <authorList>
            <person name="Li C."/>
        </authorList>
    </citation>
    <scope>NUCLEOTIDE SEQUENCE [LARGE SCALE GENOMIC DNA]</scope>
    <source>
        <tissue evidence="2">Flower</tissue>
    </source>
</reference>
<evidence type="ECO:0000313" key="3">
    <source>
        <dbReference type="Proteomes" id="UP001327560"/>
    </source>
</evidence>
<proteinExistence type="inferred from homology"/>
<keyword evidence="3" id="KW-1185">Reference proteome</keyword>
<dbReference type="EMBL" id="CP136890">
    <property type="protein sequence ID" value="WOK95288.1"/>
    <property type="molecule type" value="Genomic_DNA"/>
</dbReference>
<dbReference type="AlphaFoldDB" id="A0AAQ3Q2B9"/>
<dbReference type="Gene3D" id="1.10.275.10">
    <property type="entry name" value="Fumarase/aspartase (N-terminal domain)"/>
    <property type="match status" value="1"/>
</dbReference>
<evidence type="ECO:0008006" key="4">
    <source>
        <dbReference type="Google" id="ProtNLM"/>
    </source>
</evidence>
<evidence type="ECO:0000313" key="2">
    <source>
        <dbReference type="EMBL" id="WOK95288.1"/>
    </source>
</evidence>
<accession>A0AAQ3Q2B9</accession>